<reference evidence="4 5" key="1">
    <citation type="submission" date="2022-06" db="EMBL/GenBank/DDBJ databases">
        <title>Fructobacillus taiwanensis sp. nov., isolated from the honeybee.</title>
        <authorList>
            <person name="Chen Y.-S."/>
            <person name="Wang L.-T."/>
            <person name="Lee Y.-S."/>
            <person name="Chang Y.-C."/>
            <person name="Wu H.-C."/>
            <person name="Liao C.-Y."/>
            <person name="Chen W.-H."/>
            <person name="Deng J.-N."/>
            <person name="Wang Y.-H."/>
        </authorList>
    </citation>
    <scope>NUCLEOTIDE SEQUENCE [LARGE SCALE GENOMIC DNA]</scope>
    <source>
        <strain evidence="4 5">W13</strain>
    </source>
</reference>
<dbReference type="Gene3D" id="3.40.50.2000">
    <property type="entry name" value="Glycogen Phosphorylase B"/>
    <property type="match status" value="2"/>
</dbReference>
<dbReference type="EC" id="2.4.-.-" evidence="4"/>
<name>A0ABT0ZQF1_9LACO</name>
<dbReference type="InterPro" id="IPR001296">
    <property type="entry name" value="Glyco_trans_1"/>
</dbReference>
<dbReference type="PANTHER" id="PTHR12526">
    <property type="entry name" value="GLYCOSYLTRANSFERASE"/>
    <property type="match status" value="1"/>
</dbReference>
<comment type="caution">
    <text evidence="4">The sequence shown here is derived from an EMBL/GenBank/DDBJ whole genome shotgun (WGS) entry which is preliminary data.</text>
</comment>
<keyword evidence="2 4" id="KW-0808">Transferase</keyword>
<dbReference type="Proteomes" id="UP001523234">
    <property type="component" value="Unassembled WGS sequence"/>
</dbReference>
<gene>
    <name evidence="4" type="ORF">NFX39_03705</name>
</gene>
<dbReference type="SUPFAM" id="SSF53756">
    <property type="entry name" value="UDP-Glycosyltransferase/glycogen phosphorylase"/>
    <property type="match status" value="1"/>
</dbReference>
<protein>
    <submittedName>
        <fullName evidence="4">Glycosyltransferase</fullName>
        <ecNumber evidence="4">2.4.-.-</ecNumber>
    </submittedName>
</protein>
<evidence type="ECO:0000313" key="5">
    <source>
        <dbReference type="Proteomes" id="UP001523234"/>
    </source>
</evidence>
<accession>A0ABT0ZQF1</accession>
<evidence type="ECO:0000256" key="1">
    <source>
        <dbReference type="ARBA" id="ARBA00022676"/>
    </source>
</evidence>
<evidence type="ECO:0000259" key="3">
    <source>
        <dbReference type="Pfam" id="PF00534"/>
    </source>
</evidence>
<dbReference type="RefSeq" id="WP_252443121.1">
    <property type="nucleotide sequence ID" value="NZ_JAMWYK010000003.1"/>
</dbReference>
<dbReference type="EMBL" id="JAMWYK010000003">
    <property type="protein sequence ID" value="MCO0832193.1"/>
    <property type="molecule type" value="Genomic_DNA"/>
</dbReference>
<organism evidence="4 5">
    <name type="scientific">Fructobacillus apis</name>
    <dbReference type="NCBI Taxonomy" id="2935017"/>
    <lineage>
        <taxon>Bacteria</taxon>
        <taxon>Bacillati</taxon>
        <taxon>Bacillota</taxon>
        <taxon>Bacilli</taxon>
        <taxon>Lactobacillales</taxon>
        <taxon>Lactobacillaceae</taxon>
        <taxon>Fructobacillus</taxon>
    </lineage>
</organism>
<keyword evidence="1 4" id="KW-0328">Glycosyltransferase</keyword>
<evidence type="ECO:0000256" key="2">
    <source>
        <dbReference type="ARBA" id="ARBA00022679"/>
    </source>
</evidence>
<evidence type="ECO:0000313" key="4">
    <source>
        <dbReference type="EMBL" id="MCO0832193.1"/>
    </source>
</evidence>
<sequence length="503" mass="56989">MNIFLNSGLYDSNSGVEHAQFYRMKAFQGIGEPVKLVYSALLPKLHEHMALFDLKEEQVLNLYDWAMADDPDQYLRSGLTGTERADYKREVVKDFTQTNRTVTEQATGGYTIVRRKEKVYREDKKLYLVSDAQVELSRGDRRLSWSYDRLLDDKVMVAIHLENFCGQDYYFQNFYELLSFFMGALEKAFGPATYFLDRERDYDEYLVQKKQEGADNRLVSVIHAGHRVEQVGGRQVFNQFYQFVLDHADAYDKIVVATKRQAADLKEDLGERLGKTRAENLVAALPVGFVADQVDRPTDQLVYSRPRFETDPLHLVTASRLHQEKHIDQLIDVVAKLKDQEVAAKLTIFGRGPEKEALEGQVEKAGLQEEVVFAGVSDNLEDDFAEYDCYVSASYSEGFGLTYLEAMNAGLPVVTYANEYGAKELIDSGKNGLLVAFSKDEENREANVSGMVQALLEARAQLADLQEGAFKSVKAYGLSKVQKSWQKLLAEIKKGDNHANSVD</sequence>
<dbReference type="PANTHER" id="PTHR12526:SF629">
    <property type="entry name" value="TEICHURONIC ACID BIOSYNTHESIS GLYCOSYLTRANSFERASE TUAH-RELATED"/>
    <property type="match status" value="1"/>
</dbReference>
<feature type="domain" description="Glycosyl transferase family 1" evidence="3">
    <location>
        <begin position="309"/>
        <end position="442"/>
    </location>
</feature>
<dbReference type="Pfam" id="PF00534">
    <property type="entry name" value="Glycos_transf_1"/>
    <property type="match status" value="1"/>
</dbReference>
<keyword evidence="5" id="KW-1185">Reference proteome</keyword>
<dbReference type="GO" id="GO:0016757">
    <property type="term" value="F:glycosyltransferase activity"/>
    <property type="evidence" value="ECO:0007669"/>
    <property type="project" value="UniProtKB-KW"/>
</dbReference>
<proteinExistence type="predicted"/>